<keyword evidence="2" id="KW-1185">Reference proteome</keyword>
<feature type="region of interest" description="Disordered" evidence="1">
    <location>
        <begin position="1"/>
        <end position="24"/>
    </location>
</feature>
<dbReference type="Proteomes" id="UP000095283">
    <property type="component" value="Unplaced"/>
</dbReference>
<dbReference type="WBParaSite" id="Hba_04928">
    <property type="protein sequence ID" value="Hba_04928"/>
    <property type="gene ID" value="Hba_04928"/>
</dbReference>
<name>A0A1I7WIY3_HETBA</name>
<sequence length="324" mass="37683">MSSKDQQEKALSVTKIEDRKPDTPRSPCLKRIHFQRKMEVIQCNIKSQACNAEAAQHRTSEIFKYDSRTEFGYEWNAKQDWFVSANECLCPNIKFLHHSQDDRYSDKKGDDKLEPIARKESREEATQTTDCGLPQIGDSKIRFPAFKSNAMLIDKVRSLALHYLIVSIPTLTQLDSCLFIYEVSRKPTILYTHLCEYFPFLESSFYHDPTPRLLANRERCPNIVTWQEETQKPTVHMIPKNRQEDPTYRDTLSQRGGEIKKTNVTSTQRDLQRASSVKSGRRMERGLEGCIGMDPLEINWSVRQLKTLFQDTRAPYIDTDYNLS</sequence>
<accession>A0A1I7WIY3</accession>
<evidence type="ECO:0000313" key="2">
    <source>
        <dbReference type="Proteomes" id="UP000095283"/>
    </source>
</evidence>
<proteinExistence type="predicted"/>
<protein>
    <submittedName>
        <fullName evidence="3">Uncharacterized protein</fullName>
    </submittedName>
</protein>
<dbReference type="AlphaFoldDB" id="A0A1I7WIY3"/>
<reference evidence="3" key="1">
    <citation type="submission" date="2016-11" db="UniProtKB">
        <authorList>
            <consortium name="WormBaseParasite"/>
        </authorList>
    </citation>
    <scope>IDENTIFICATION</scope>
</reference>
<evidence type="ECO:0000313" key="3">
    <source>
        <dbReference type="WBParaSite" id="Hba_04928"/>
    </source>
</evidence>
<evidence type="ECO:0000256" key="1">
    <source>
        <dbReference type="SAM" id="MobiDB-lite"/>
    </source>
</evidence>
<organism evidence="2 3">
    <name type="scientific">Heterorhabditis bacteriophora</name>
    <name type="common">Entomopathogenic nematode worm</name>
    <dbReference type="NCBI Taxonomy" id="37862"/>
    <lineage>
        <taxon>Eukaryota</taxon>
        <taxon>Metazoa</taxon>
        <taxon>Ecdysozoa</taxon>
        <taxon>Nematoda</taxon>
        <taxon>Chromadorea</taxon>
        <taxon>Rhabditida</taxon>
        <taxon>Rhabditina</taxon>
        <taxon>Rhabditomorpha</taxon>
        <taxon>Strongyloidea</taxon>
        <taxon>Heterorhabditidae</taxon>
        <taxon>Heterorhabditis</taxon>
    </lineage>
</organism>